<dbReference type="Gene3D" id="3.20.20.150">
    <property type="entry name" value="Divalent-metal-dependent TIM barrel enzymes"/>
    <property type="match status" value="1"/>
</dbReference>
<dbReference type="EMBL" id="LWMT01000067">
    <property type="protein sequence ID" value="KZX16600.1"/>
    <property type="molecule type" value="Genomic_DNA"/>
</dbReference>
<organism evidence="2 3">
    <name type="scientific">Methanobrevibacter filiformis</name>
    <dbReference type="NCBI Taxonomy" id="55758"/>
    <lineage>
        <taxon>Archaea</taxon>
        <taxon>Methanobacteriati</taxon>
        <taxon>Methanobacteriota</taxon>
        <taxon>Methanomada group</taxon>
        <taxon>Methanobacteria</taxon>
        <taxon>Methanobacteriales</taxon>
        <taxon>Methanobacteriaceae</taxon>
        <taxon>Methanobrevibacter</taxon>
    </lineage>
</organism>
<reference evidence="2 3" key="1">
    <citation type="submission" date="2016-04" db="EMBL/GenBank/DDBJ databases">
        <title>Genome sequence of Methanobrevibacter filiformis DSM 11501.</title>
        <authorList>
            <person name="Poehlein A."/>
            <person name="Seedorf H."/>
            <person name="Daniel R."/>
        </authorList>
    </citation>
    <scope>NUCLEOTIDE SEQUENCE [LARGE SCALE GENOMIC DNA]</scope>
    <source>
        <strain evidence="2 3">DSM 11501</strain>
    </source>
</reference>
<sequence length="246" mass="28303">MKIGVSTLASNGKNLINFLDFAEKLNIKYVEILNEYPNDKIDKDLLKSYSIKYTIHSPIADLNISTMNKSIKEATINEIKKSIDLAKELKSNIVVVHPGRIAFTNRFFKSEIINLAEESMKRCYEYGKEKGVAVAVENMPNMEGFIYQDPVKLNSFLKDNNMAMTLDIGHMNTYDPKLNSYFETVKHIHLSDNNSDFDHHYPLGEGSINFKEIIGKYEEHDYHGVYVIEVNDKESIIQSLDYLNKF</sequence>
<evidence type="ECO:0000259" key="1">
    <source>
        <dbReference type="Pfam" id="PF01261"/>
    </source>
</evidence>
<feature type="domain" description="Xylose isomerase-like TIM barrel" evidence="1">
    <location>
        <begin position="20"/>
        <end position="245"/>
    </location>
</feature>
<dbReference type="PATRIC" id="fig|55758.3.peg.558"/>
<keyword evidence="3" id="KW-1185">Reference proteome</keyword>
<evidence type="ECO:0000313" key="3">
    <source>
        <dbReference type="Proteomes" id="UP000077066"/>
    </source>
</evidence>
<keyword evidence="2" id="KW-0255">Endonuclease</keyword>
<dbReference type="SUPFAM" id="SSF51658">
    <property type="entry name" value="Xylose isomerase-like"/>
    <property type="match status" value="1"/>
</dbReference>
<proteinExistence type="predicted"/>
<dbReference type="OrthoDB" id="372143at2157"/>
<dbReference type="InterPro" id="IPR050312">
    <property type="entry name" value="IolE/XylAMocC-like"/>
</dbReference>
<protein>
    <submittedName>
        <fullName evidence="2">Endonuclease 4</fullName>
        <ecNumber evidence="2">3.1.21.2</ecNumber>
    </submittedName>
</protein>
<dbReference type="PANTHER" id="PTHR12110:SF21">
    <property type="entry name" value="XYLOSE ISOMERASE-LIKE TIM BARREL DOMAIN-CONTAINING PROTEIN"/>
    <property type="match status" value="1"/>
</dbReference>
<name>A0A166EFQ1_9EURY</name>
<dbReference type="Pfam" id="PF01261">
    <property type="entry name" value="AP_endonuc_2"/>
    <property type="match status" value="1"/>
</dbReference>
<dbReference type="PANTHER" id="PTHR12110">
    <property type="entry name" value="HYDROXYPYRUVATE ISOMERASE"/>
    <property type="match status" value="1"/>
</dbReference>
<gene>
    <name evidence="2" type="primary">nfo_2</name>
    <name evidence="2" type="ORF">MBFIL_05050</name>
</gene>
<comment type="caution">
    <text evidence="2">The sequence shown here is derived from an EMBL/GenBank/DDBJ whole genome shotgun (WGS) entry which is preliminary data.</text>
</comment>
<dbReference type="RefSeq" id="WP_066971193.1">
    <property type="nucleotide sequence ID" value="NZ_LWMT01000067.1"/>
</dbReference>
<dbReference type="GO" id="GO:0008833">
    <property type="term" value="F:deoxyribonuclease IV (phage-T4-induced) activity"/>
    <property type="evidence" value="ECO:0007669"/>
    <property type="project" value="UniProtKB-EC"/>
</dbReference>
<keyword evidence="2" id="KW-0540">Nuclease</keyword>
<dbReference type="AlphaFoldDB" id="A0A166EFQ1"/>
<dbReference type="InterPro" id="IPR013022">
    <property type="entry name" value="Xyl_isomerase-like_TIM-brl"/>
</dbReference>
<dbReference type="STRING" id="55758.MBFIL_05050"/>
<dbReference type="EC" id="3.1.21.2" evidence="2"/>
<accession>A0A166EFQ1</accession>
<evidence type="ECO:0000313" key="2">
    <source>
        <dbReference type="EMBL" id="KZX16600.1"/>
    </source>
</evidence>
<dbReference type="Proteomes" id="UP000077066">
    <property type="component" value="Unassembled WGS sequence"/>
</dbReference>
<dbReference type="InterPro" id="IPR036237">
    <property type="entry name" value="Xyl_isomerase-like_sf"/>
</dbReference>
<keyword evidence="2" id="KW-0378">Hydrolase</keyword>